<evidence type="ECO:0000256" key="6">
    <source>
        <dbReference type="SAM" id="MobiDB-lite"/>
    </source>
</evidence>
<evidence type="ECO:0000256" key="3">
    <source>
        <dbReference type="ARBA" id="ARBA00022722"/>
    </source>
</evidence>
<keyword evidence="4" id="KW-0255">Endonuclease</keyword>
<dbReference type="PANTHER" id="PTHR37984:SF5">
    <property type="entry name" value="PROTEIN NYNRIN-LIKE"/>
    <property type="match status" value="1"/>
</dbReference>
<keyword evidence="3" id="KW-0540">Nuclease</keyword>
<sequence length="1218" mass="139733">MQKSKNKLEQELHYVKMEERQRGDELESTLESERKEFEQHLIDMQHKMKKEMVQKNQKLEESFYQLKSEREILMTKVEEQARLINSGREKIKSQQEDLELKDQRYATKVQKLEEEYKTKTFSKLLETTGNLAPDNVYRSKIIPKIDEDKTAVKIEENQSSMSTVKSTPKTTLDERPISRYRNEGPIAPKLATFDGKSEWKPYYLQFIHIANKYNWDTQQKLDKLIECLREKALKLFSTRPLSIQTDFKLLADKLNQRFGNKDLPYTIRRQLQDVRQNGDEMIDEFAERVQEMATDGYIDTPEHVDETISVDAFFKGCTDKKAALLAMEKNPTKMDQALQFVKSSIHNQRVLLGYKKSDVRRVQFEKYDQDDSDGDSEIATKCSFKRTRIEEVGQSSIHPANTGQPPPSLHENSVNYAGLTGTYRNGSCEKNKGTNIAKLVENKPVDTKGIPSQEKSSMFTSQHEKPNACKAGLTGTCKQNSEGLKISEVSVNDSYGPTVAASFILNVKINGVDVDAVVDIAAQVTIINEKFMKKLQPPLELKSVVTLKGAGAENKIKARYANRVSIRMGKTETKWQIIVADITDSVLLGLDILQHLKAVIDLANYTVKINNQTLHASAVKSNNKEMKVCRVSLNQNVIIPSMTAIELSAMLEGTVNSDICIQPNQKLNGIIMPYIVTIPDKTVPITIRNLTDKNISLRKGTNLGTAVEIDEVLENHNPEQNSITARQISKDGNHSEKTEEVCQNMPENLKDLFERSKENLNEKECIQIPDDLEPCNCYYAGADLSSLPCKGCAYCSRAQRTWGKFENDVDDVVPLAVRSIQHQLQDVISIQESNWMKGWSLEDIKKEQEDDPDLKTLINWLHTGEPPSEHELQLESPATKHWWNCKTQLKFVKGCLFYKWLDPAEPRTLLLLPKSLKEEAMKYCHDCKTAGHFGQAKTIQKLQQRFIWYQMRVDAVLEVMQPVDLLLGTAESNMEINQPHQYIKDLKNALEKAHKSARDNLKAAQFRQKRDYDVKLNHRIYNKGDIVYRIDSATKIGESKKLRAPWQGPYLIVEVLSSVLYKMRTRKRELTVHHDQLKPCSDRNIPQWLKYMRHRLLQGEVDYSLGFGQTEEENIHDLSQLFEEDNDREPDLFVQETEDEIQEIGVDQHGTGLEIRYSSDVNSDDRHIVTNLDGVNFILSNDSTDNLDDTFLYAIDNYGGRIRNRPKYLDDYDMSDMF</sequence>
<dbReference type="InterPro" id="IPR050951">
    <property type="entry name" value="Retrovirus_Pol_polyprotein"/>
</dbReference>
<protein>
    <recommendedName>
        <fullName evidence="7">Peptidase A2 domain-containing protein</fullName>
    </recommendedName>
</protein>
<evidence type="ECO:0000256" key="4">
    <source>
        <dbReference type="ARBA" id="ARBA00022759"/>
    </source>
</evidence>
<name>A0A6J8AEG7_MYTCO</name>
<keyword evidence="5" id="KW-0378">Hydrolase</keyword>
<accession>A0A6J8AEG7</accession>
<dbReference type="Pfam" id="PF17921">
    <property type="entry name" value="Integrase_H2C2"/>
    <property type="match status" value="1"/>
</dbReference>
<dbReference type="InterPro" id="IPR021109">
    <property type="entry name" value="Peptidase_aspartic_dom_sf"/>
</dbReference>
<feature type="region of interest" description="Disordered" evidence="6">
    <location>
        <begin position="443"/>
        <end position="463"/>
    </location>
</feature>
<dbReference type="Pfam" id="PF13975">
    <property type="entry name" value="gag-asp_proteas"/>
    <property type="match status" value="1"/>
</dbReference>
<evidence type="ECO:0000313" key="8">
    <source>
        <dbReference type="EMBL" id="CAC5366192.1"/>
    </source>
</evidence>
<evidence type="ECO:0000256" key="5">
    <source>
        <dbReference type="ARBA" id="ARBA00022801"/>
    </source>
</evidence>
<keyword evidence="1" id="KW-0808">Transferase</keyword>
<dbReference type="EMBL" id="CACVKT020001214">
    <property type="protein sequence ID" value="CAC5366192.1"/>
    <property type="molecule type" value="Genomic_DNA"/>
</dbReference>
<dbReference type="InterPro" id="IPR001995">
    <property type="entry name" value="Peptidase_A2_cat"/>
</dbReference>
<feature type="domain" description="Peptidase A2" evidence="7">
    <location>
        <begin position="514"/>
        <end position="592"/>
    </location>
</feature>
<feature type="region of interest" description="Disordered" evidence="6">
    <location>
        <begin position="391"/>
        <end position="413"/>
    </location>
</feature>
<dbReference type="InterPro" id="IPR054465">
    <property type="entry name" value="Integrase_p58-like_C"/>
</dbReference>
<evidence type="ECO:0000256" key="1">
    <source>
        <dbReference type="ARBA" id="ARBA00022679"/>
    </source>
</evidence>
<dbReference type="GO" id="GO:0004190">
    <property type="term" value="F:aspartic-type endopeptidase activity"/>
    <property type="evidence" value="ECO:0007669"/>
    <property type="project" value="InterPro"/>
</dbReference>
<keyword evidence="9" id="KW-1185">Reference proteome</keyword>
<feature type="compositionally biased region" description="Polar residues" evidence="6">
    <location>
        <begin position="393"/>
        <end position="403"/>
    </location>
</feature>
<dbReference type="Proteomes" id="UP000507470">
    <property type="component" value="Unassembled WGS sequence"/>
</dbReference>
<dbReference type="GO" id="GO:0004519">
    <property type="term" value="F:endonuclease activity"/>
    <property type="evidence" value="ECO:0007669"/>
    <property type="project" value="UniProtKB-KW"/>
</dbReference>
<feature type="region of interest" description="Disordered" evidence="6">
    <location>
        <begin position="1"/>
        <end position="28"/>
    </location>
</feature>
<dbReference type="Pfam" id="PF22938">
    <property type="entry name" value="Integrase_p58_C"/>
    <property type="match status" value="1"/>
</dbReference>
<dbReference type="GO" id="GO:0016779">
    <property type="term" value="F:nucleotidyltransferase activity"/>
    <property type="evidence" value="ECO:0007669"/>
    <property type="project" value="UniProtKB-KW"/>
</dbReference>
<dbReference type="SUPFAM" id="SSF50630">
    <property type="entry name" value="Acid proteases"/>
    <property type="match status" value="1"/>
</dbReference>
<evidence type="ECO:0000256" key="2">
    <source>
        <dbReference type="ARBA" id="ARBA00022695"/>
    </source>
</evidence>
<dbReference type="Gene3D" id="2.40.70.10">
    <property type="entry name" value="Acid Proteases"/>
    <property type="match status" value="1"/>
</dbReference>
<evidence type="ECO:0000313" key="9">
    <source>
        <dbReference type="Proteomes" id="UP000507470"/>
    </source>
</evidence>
<gene>
    <name evidence="8" type="ORF">MCOR_6593</name>
</gene>
<dbReference type="AlphaFoldDB" id="A0A6J8AEG7"/>
<dbReference type="Gene3D" id="1.10.340.70">
    <property type="match status" value="1"/>
</dbReference>
<organism evidence="8 9">
    <name type="scientific">Mytilus coruscus</name>
    <name type="common">Sea mussel</name>
    <dbReference type="NCBI Taxonomy" id="42192"/>
    <lineage>
        <taxon>Eukaryota</taxon>
        <taxon>Metazoa</taxon>
        <taxon>Spiralia</taxon>
        <taxon>Lophotrochozoa</taxon>
        <taxon>Mollusca</taxon>
        <taxon>Bivalvia</taxon>
        <taxon>Autobranchia</taxon>
        <taxon>Pteriomorphia</taxon>
        <taxon>Mytilida</taxon>
        <taxon>Mytiloidea</taxon>
        <taxon>Mytilidae</taxon>
        <taxon>Mytilinae</taxon>
        <taxon>Mytilus</taxon>
    </lineage>
</organism>
<dbReference type="FunFam" id="1.10.340.70:FF:000001">
    <property type="entry name" value="Retrovirus-related Pol polyprotein from transposon gypsy-like Protein"/>
    <property type="match status" value="1"/>
</dbReference>
<dbReference type="GO" id="GO:0006508">
    <property type="term" value="P:proteolysis"/>
    <property type="evidence" value="ECO:0007669"/>
    <property type="project" value="InterPro"/>
</dbReference>
<evidence type="ECO:0000259" key="7">
    <source>
        <dbReference type="PROSITE" id="PS50175"/>
    </source>
</evidence>
<dbReference type="OrthoDB" id="6177929at2759"/>
<reference evidence="8 9" key="1">
    <citation type="submission" date="2020-06" db="EMBL/GenBank/DDBJ databases">
        <authorList>
            <person name="Li R."/>
            <person name="Bekaert M."/>
        </authorList>
    </citation>
    <scope>NUCLEOTIDE SEQUENCE [LARGE SCALE GENOMIC DNA]</scope>
    <source>
        <strain evidence="9">wild</strain>
    </source>
</reference>
<dbReference type="CDD" id="cd00303">
    <property type="entry name" value="retropepsin_like"/>
    <property type="match status" value="1"/>
</dbReference>
<keyword evidence="2" id="KW-0548">Nucleotidyltransferase</keyword>
<proteinExistence type="predicted"/>
<dbReference type="InterPro" id="IPR041588">
    <property type="entry name" value="Integrase_H2C2"/>
</dbReference>
<dbReference type="PANTHER" id="PTHR37984">
    <property type="entry name" value="PROTEIN CBG26694"/>
    <property type="match status" value="1"/>
</dbReference>
<dbReference type="PROSITE" id="PS50175">
    <property type="entry name" value="ASP_PROT_RETROV"/>
    <property type="match status" value="1"/>
</dbReference>